<evidence type="ECO:0000313" key="5">
    <source>
        <dbReference type="Proteomes" id="UP000007161"/>
    </source>
</evidence>
<dbReference type="Pfam" id="PF03938">
    <property type="entry name" value="OmpH"/>
    <property type="match status" value="1"/>
</dbReference>
<dbReference type="AlphaFoldDB" id="H2J3X5"/>
<sequence length="169" mass="19623">MKKTSKLLVAVALIAAFLFIPKIGISENSRETGKNLKIAFVQMEKVTQSYYKWQDLQEKYKNDLQYYQGKINKLQKEFEDLKNSGATNDELVKKQQELQLRINEYQKAIQDEYTKKTNELLAEVKEKIVKYAKDNGYNLVLYEPSVLYADELVDITPQIIEMLKTAGVN</sequence>
<dbReference type="STRING" id="443254.Marpi_0251"/>
<feature type="coiled-coil region" evidence="3">
    <location>
        <begin position="57"/>
        <end position="115"/>
    </location>
</feature>
<comment type="similarity">
    <text evidence="1">Belongs to the Skp family.</text>
</comment>
<dbReference type="HOGENOM" id="CLU_136738_0_0_0"/>
<dbReference type="Proteomes" id="UP000007161">
    <property type="component" value="Chromosome"/>
</dbReference>
<name>H2J3X5_MARPK</name>
<gene>
    <name evidence="4" type="ordered locus">Marpi_0251</name>
</gene>
<dbReference type="PANTHER" id="PTHR35089">
    <property type="entry name" value="CHAPERONE PROTEIN SKP"/>
    <property type="match status" value="1"/>
</dbReference>
<evidence type="ECO:0000313" key="4">
    <source>
        <dbReference type="EMBL" id="AEX84703.1"/>
    </source>
</evidence>
<keyword evidence="5" id="KW-1185">Reference proteome</keyword>
<dbReference type="GO" id="GO:0005829">
    <property type="term" value="C:cytosol"/>
    <property type="evidence" value="ECO:0007669"/>
    <property type="project" value="TreeGrafter"/>
</dbReference>
<dbReference type="GO" id="GO:0050821">
    <property type="term" value="P:protein stabilization"/>
    <property type="evidence" value="ECO:0007669"/>
    <property type="project" value="TreeGrafter"/>
</dbReference>
<reference evidence="5" key="2">
    <citation type="submission" date="2012-01" db="EMBL/GenBank/DDBJ databases">
        <title>Complete sequence of chromosome of Marinitoga piezophila KA3.</title>
        <authorList>
            <person name="Lucas S."/>
            <person name="Han J."/>
            <person name="Lapidus A."/>
            <person name="Cheng J.-F."/>
            <person name="Goodwin L."/>
            <person name="Pitluck S."/>
            <person name="Peters L."/>
            <person name="Mikhailova N."/>
            <person name="Teshima H."/>
            <person name="Detter J.C."/>
            <person name="Han C."/>
            <person name="Tapia R."/>
            <person name="Land M."/>
            <person name="Hauser L."/>
            <person name="Kyrpides N."/>
            <person name="Ivanova N."/>
            <person name="Pagani I."/>
            <person name="Jebbar M."/>
            <person name="Vannier P."/>
            <person name="Oger P."/>
            <person name="Cario A."/>
            <person name="Bartlett D."/>
            <person name="Noll K.M."/>
            <person name="Woyke T."/>
        </authorList>
    </citation>
    <scope>NUCLEOTIDE SEQUENCE [LARGE SCALE GENOMIC DNA]</scope>
    <source>
        <strain evidence="5">DSM 14283 / JCM 11233 / KA3</strain>
    </source>
</reference>
<protein>
    <submittedName>
        <fullName evidence="4">Outer membrane protein</fullName>
    </submittedName>
</protein>
<dbReference type="eggNOG" id="COG2825">
    <property type="taxonomic scope" value="Bacteria"/>
</dbReference>
<dbReference type="RefSeq" id="WP_014295775.1">
    <property type="nucleotide sequence ID" value="NC_016751.1"/>
</dbReference>
<proteinExistence type="inferred from homology"/>
<dbReference type="EMBL" id="CP003257">
    <property type="protein sequence ID" value="AEX84703.1"/>
    <property type="molecule type" value="Genomic_DNA"/>
</dbReference>
<organism evidence="4 5">
    <name type="scientific">Marinitoga piezophila (strain DSM 14283 / JCM 11233 / KA3)</name>
    <dbReference type="NCBI Taxonomy" id="443254"/>
    <lineage>
        <taxon>Bacteria</taxon>
        <taxon>Thermotogati</taxon>
        <taxon>Thermotogota</taxon>
        <taxon>Thermotogae</taxon>
        <taxon>Petrotogales</taxon>
        <taxon>Petrotogaceae</taxon>
        <taxon>Marinitoga</taxon>
    </lineage>
</organism>
<dbReference type="PANTHER" id="PTHR35089:SF1">
    <property type="entry name" value="CHAPERONE PROTEIN SKP"/>
    <property type="match status" value="1"/>
</dbReference>
<dbReference type="InterPro" id="IPR005632">
    <property type="entry name" value="Chaperone_Skp"/>
</dbReference>
<dbReference type="Gene3D" id="3.30.910.20">
    <property type="entry name" value="Skp domain"/>
    <property type="match status" value="1"/>
</dbReference>
<accession>H2J3X5</accession>
<dbReference type="KEGG" id="mpz:Marpi_0251"/>
<dbReference type="GO" id="GO:0051082">
    <property type="term" value="F:unfolded protein binding"/>
    <property type="evidence" value="ECO:0007669"/>
    <property type="project" value="InterPro"/>
</dbReference>
<dbReference type="InterPro" id="IPR024930">
    <property type="entry name" value="Skp_dom_sf"/>
</dbReference>
<evidence type="ECO:0000256" key="1">
    <source>
        <dbReference type="ARBA" id="ARBA00009091"/>
    </source>
</evidence>
<evidence type="ECO:0000256" key="3">
    <source>
        <dbReference type="SAM" id="Coils"/>
    </source>
</evidence>
<keyword evidence="3" id="KW-0175">Coiled coil</keyword>
<evidence type="ECO:0000256" key="2">
    <source>
        <dbReference type="ARBA" id="ARBA00022729"/>
    </source>
</evidence>
<dbReference type="SMART" id="SM00935">
    <property type="entry name" value="OmpH"/>
    <property type="match status" value="1"/>
</dbReference>
<dbReference type="SUPFAM" id="SSF111384">
    <property type="entry name" value="OmpH-like"/>
    <property type="match status" value="1"/>
</dbReference>
<reference evidence="4 5" key="1">
    <citation type="journal article" date="2012" name="J. Bacteriol.">
        <title>Complete Genome Sequence of the Thermophilic, Piezophilic, Heterotrophic Bacterium Marinitoga piezophila KA3.</title>
        <authorList>
            <person name="Lucas S."/>
            <person name="Han J."/>
            <person name="Lapidus A."/>
            <person name="Cheng J.F."/>
            <person name="Goodwin L.A."/>
            <person name="Pitluck S."/>
            <person name="Peters L."/>
            <person name="Mikhailova N."/>
            <person name="Teshima H."/>
            <person name="Detter J.C."/>
            <person name="Han C."/>
            <person name="Tapia R."/>
            <person name="Land M."/>
            <person name="Hauser L."/>
            <person name="Kyrpides N.C."/>
            <person name="Ivanova N."/>
            <person name="Pagani I."/>
            <person name="Vannier P."/>
            <person name="Oger P."/>
            <person name="Bartlett D.H."/>
            <person name="Noll K.M."/>
            <person name="Woyke T."/>
            <person name="Jebbar M."/>
        </authorList>
    </citation>
    <scope>NUCLEOTIDE SEQUENCE [LARGE SCALE GENOMIC DNA]</scope>
    <source>
        <strain evidence="5">DSM 14283 / JCM 11233 / KA3</strain>
    </source>
</reference>
<keyword evidence="2" id="KW-0732">Signal</keyword>